<feature type="transmembrane region" description="Helical" evidence="6">
    <location>
        <begin position="12"/>
        <end position="32"/>
    </location>
</feature>
<feature type="transmembrane region" description="Helical" evidence="6">
    <location>
        <begin position="196"/>
        <end position="217"/>
    </location>
</feature>
<evidence type="ECO:0000256" key="3">
    <source>
        <dbReference type="ARBA" id="ARBA00022692"/>
    </source>
</evidence>
<feature type="domain" description="VTT" evidence="7">
    <location>
        <begin position="67"/>
        <end position="176"/>
    </location>
</feature>
<keyword evidence="2" id="KW-1003">Cell membrane</keyword>
<feature type="domain" description="R3H-associated N-terminal" evidence="8">
    <location>
        <begin position="238"/>
        <end position="358"/>
    </location>
</feature>
<feature type="transmembrane region" description="Helical" evidence="6">
    <location>
        <begin position="53"/>
        <end position="72"/>
    </location>
</feature>
<evidence type="ECO:0000256" key="5">
    <source>
        <dbReference type="ARBA" id="ARBA00023136"/>
    </source>
</evidence>
<dbReference type="InterPro" id="IPR015414">
    <property type="entry name" value="TMEM64"/>
</dbReference>
<evidence type="ECO:0000256" key="4">
    <source>
        <dbReference type="ARBA" id="ARBA00022989"/>
    </source>
</evidence>
<keyword evidence="10" id="KW-1185">Reference proteome</keyword>
<dbReference type="InterPro" id="IPR025952">
    <property type="entry name" value="R3H-assoc_dom"/>
</dbReference>
<gene>
    <name evidence="9" type="ORF">AARE701A_LOCUS186</name>
</gene>
<dbReference type="InterPro" id="IPR032816">
    <property type="entry name" value="VTT_dom"/>
</dbReference>
<evidence type="ECO:0000313" key="9">
    <source>
        <dbReference type="EMBL" id="CAE5956409.1"/>
    </source>
</evidence>
<reference evidence="9" key="1">
    <citation type="submission" date="2021-01" db="EMBL/GenBank/DDBJ databases">
        <authorList>
            <person name="Bezrukov I."/>
        </authorList>
    </citation>
    <scope>NUCLEOTIDE SEQUENCE</scope>
</reference>
<dbReference type="GO" id="GO:0003676">
    <property type="term" value="F:nucleic acid binding"/>
    <property type="evidence" value="ECO:0007669"/>
    <property type="project" value="InterPro"/>
</dbReference>
<keyword evidence="4 6" id="KW-1133">Transmembrane helix</keyword>
<dbReference type="GO" id="GO:0005886">
    <property type="term" value="C:plasma membrane"/>
    <property type="evidence" value="ECO:0007669"/>
    <property type="project" value="UniProtKB-SubCell"/>
</dbReference>
<dbReference type="Pfam" id="PF09335">
    <property type="entry name" value="VTT_dom"/>
    <property type="match status" value="1"/>
</dbReference>
<dbReference type="EMBL" id="LR999451">
    <property type="protein sequence ID" value="CAE5956409.1"/>
    <property type="molecule type" value="Genomic_DNA"/>
</dbReference>
<feature type="transmembrane region" description="Helical" evidence="6">
    <location>
        <begin position="78"/>
        <end position="103"/>
    </location>
</feature>
<dbReference type="Proteomes" id="UP000682877">
    <property type="component" value="Chromosome 1"/>
</dbReference>
<evidence type="ECO:0000259" key="8">
    <source>
        <dbReference type="Pfam" id="PF13902"/>
    </source>
</evidence>
<sequence>MAAMSFTPSTFRIAISLLLLVAIVTAVIFLPVEQKLKDFLLWIKEDLGPFGPLALALAYIPLTIVAVPASVLTLGGGYLFGLPVGFVADSLGATLGATAAFLLGRTIGKSYVTSKIKHYPKFQAVSIVLLLRVVPILPFNMLNYLLSVTPVRLGEYMLATWLGMMPITFALVYVGTTLKDLSDITHGWHEVSVFRWVIMMVGVALAVILIICITRVAKSSLDKALAENGDTSVSRGLSLEKKIEALESLAGQVSNRRSRRWLNDRILMELVPRLDAQEIRGLFAPPPWGDDVPPSAFSLTNVGEWDKFRNIDIDKEANIMDSLNRSSVRQKGSVDVDKAAVLNAWRRIDCRTRDALRRSFLPELIEGYENCISQFIEEGGEGDVLDLKVQDPFHRLLLHGVCEYHNLVSTTATEQIGRIAMKTTSIKWKKSGDSGEKPSISLAHFLRMSKEGAW</sequence>
<evidence type="ECO:0000256" key="1">
    <source>
        <dbReference type="ARBA" id="ARBA00004651"/>
    </source>
</evidence>
<keyword evidence="3 6" id="KW-0812">Transmembrane</keyword>
<name>A0A8S1ZGR4_ARAAE</name>
<dbReference type="SUPFAM" id="SSF82708">
    <property type="entry name" value="R3H domain"/>
    <property type="match status" value="1"/>
</dbReference>
<feature type="transmembrane region" description="Helical" evidence="6">
    <location>
        <begin position="158"/>
        <end position="175"/>
    </location>
</feature>
<dbReference type="AlphaFoldDB" id="A0A8S1ZGR4"/>
<dbReference type="Pfam" id="PF13902">
    <property type="entry name" value="R3H-assoc"/>
    <property type="match status" value="1"/>
</dbReference>
<accession>A0A8S1ZGR4</accession>
<feature type="transmembrane region" description="Helical" evidence="6">
    <location>
        <begin position="124"/>
        <end position="146"/>
    </location>
</feature>
<proteinExistence type="predicted"/>
<dbReference type="PANTHER" id="PTHR12677:SF47">
    <property type="entry name" value="BNAC08G45730D PROTEIN"/>
    <property type="match status" value="1"/>
</dbReference>
<keyword evidence="5 6" id="KW-0472">Membrane</keyword>
<evidence type="ECO:0000259" key="7">
    <source>
        <dbReference type="Pfam" id="PF09335"/>
    </source>
</evidence>
<evidence type="ECO:0000256" key="6">
    <source>
        <dbReference type="SAM" id="Phobius"/>
    </source>
</evidence>
<evidence type="ECO:0008006" key="11">
    <source>
        <dbReference type="Google" id="ProtNLM"/>
    </source>
</evidence>
<organism evidence="9 10">
    <name type="scientific">Arabidopsis arenosa</name>
    <name type="common">Sand rock-cress</name>
    <name type="synonym">Cardaminopsis arenosa</name>
    <dbReference type="NCBI Taxonomy" id="38785"/>
    <lineage>
        <taxon>Eukaryota</taxon>
        <taxon>Viridiplantae</taxon>
        <taxon>Streptophyta</taxon>
        <taxon>Embryophyta</taxon>
        <taxon>Tracheophyta</taxon>
        <taxon>Spermatophyta</taxon>
        <taxon>Magnoliopsida</taxon>
        <taxon>eudicotyledons</taxon>
        <taxon>Gunneridae</taxon>
        <taxon>Pentapetalae</taxon>
        <taxon>rosids</taxon>
        <taxon>malvids</taxon>
        <taxon>Brassicales</taxon>
        <taxon>Brassicaceae</taxon>
        <taxon>Camelineae</taxon>
        <taxon>Arabidopsis</taxon>
    </lineage>
</organism>
<dbReference type="InterPro" id="IPR036867">
    <property type="entry name" value="R3H_dom_sf"/>
</dbReference>
<evidence type="ECO:0000313" key="10">
    <source>
        <dbReference type="Proteomes" id="UP000682877"/>
    </source>
</evidence>
<comment type="subcellular location">
    <subcellularLocation>
        <location evidence="1">Cell membrane</location>
        <topology evidence="1">Multi-pass membrane protein</topology>
    </subcellularLocation>
</comment>
<evidence type="ECO:0000256" key="2">
    <source>
        <dbReference type="ARBA" id="ARBA00022475"/>
    </source>
</evidence>
<protein>
    <recommendedName>
        <fullName evidence="11">SNARE associated Golgi protein family</fullName>
    </recommendedName>
</protein>
<dbReference type="PANTHER" id="PTHR12677">
    <property type="entry name" value="GOLGI APPARATUS MEMBRANE PROTEIN TVP38-RELATED"/>
    <property type="match status" value="1"/>
</dbReference>